<dbReference type="InterPro" id="IPR003593">
    <property type="entry name" value="AAA+_ATPase"/>
</dbReference>
<evidence type="ECO:0000256" key="5">
    <source>
        <dbReference type="ARBA" id="ARBA00023163"/>
    </source>
</evidence>
<evidence type="ECO:0000313" key="9">
    <source>
        <dbReference type="EMBL" id="GCC51969.1"/>
    </source>
</evidence>
<dbReference type="RefSeq" id="WP_127122626.1">
    <property type="nucleotide sequence ID" value="NZ_BHXQ01000004.1"/>
</dbReference>
<dbReference type="Gene3D" id="1.10.8.60">
    <property type="match status" value="1"/>
</dbReference>
<proteinExistence type="predicted"/>
<dbReference type="Pfam" id="PF25601">
    <property type="entry name" value="AAA_lid_14"/>
    <property type="match status" value="1"/>
</dbReference>
<dbReference type="InterPro" id="IPR025944">
    <property type="entry name" value="Sigma_54_int_dom_CS"/>
</dbReference>
<keyword evidence="2" id="KW-0067">ATP-binding</keyword>
<evidence type="ECO:0000256" key="1">
    <source>
        <dbReference type="ARBA" id="ARBA00022741"/>
    </source>
</evidence>
<dbReference type="SUPFAM" id="SSF52540">
    <property type="entry name" value="P-loop containing nucleoside triphosphate hydrolases"/>
    <property type="match status" value="1"/>
</dbReference>
<dbReference type="Proteomes" id="UP000288227">
    <property type="component" value="Unassembled WGS sequence"/>
</dbReference>
<dbReference type="PRINTS" id="PR01590">
    <property type="entry name" value="HTHFIS"/>
</dbReference>
<dbReference type="InterPro" id="IPR002078">
    <property type="entry name" value="Sigma_54_int"/>
</dbReference>
<evidence type="ECO:0000256" key="6">
    <source>
        <dbReference type="PROSITE-ProRule" id="PRU00169"/>
    </source>
</evidence>
<keyword evidence="6" id="KW-0597">Phosphoprotein</keyword>
<dbReference type="PROSITE" id="PS50110">
    <property type="entry name" value="RESPONSE_REGULATORY"/>
    <property type="match status" value="1"/>
</dbReference>
<keyword evidence="5" id="KW-0804">Transcription</keyword>
<dbReference type="Pfam" id="PF00158">
    <property type="entry name" value="Sigma54_activat"/>
    <property type="match status" value="1"/>
</dbReference>
<dbReference type="InterPro" id="IPR011006">
    <property type="entry name" value="CheY-like_superfamily"/>
</dbReference>
<evidence type="ECO:0000259" key="7">
    <source>
        <dbReference type="PROSITE" id="PS50045"/>
    </source>
</evidence>
<dbReference type="SUPFAM" id="SSF52172">
    <property type="entry name" value="CheY-like"/>
    <property type="match status" value="1"/>
</dbReference>
<comment type="caution">
    <text evidence="9">The sequence shown here is derived from an EMBL/GenBank/DDBJ whole genome shotgun (WGS) entry which is preliminary data.</text>
</comment>
<feature type="domain" description="Response regulatory" evidence="8">
    <location>
        <begin position="7"/>
        <end position="126"/>
    </location>
</feature>
<dbReference type="PROSITE" id="PS00688">
    <property type="entry name" value="SIGMA54_INTERACT_3"/>
    <property type="match status" value="1"/>
</dbReference>
<dbReference type="OrthoDB" id="9782110at2"/>
<reference evidence="9 10" key="1">
    <citation type="submission" date="2018-11" db="EMBL/GenBank/DDBJ databases">
        <title>Chryseotalea sanarue gen. nov., sp., nov., a member of the family Cytophagaceae, isolated from a brackish lake in Hamamatsu Japan.</title>
        <authorList>
            <person name="Maejima Y."/>
            <person name="Iino T."/>
            <person name="Muraguchi Y."/>
            <person name="Fukuda K."/>
            <person name="Ohkuma M."/>
            <person name="Moriuchi R."/>
            <person name="Dohra H."/>
            <person name="Kimbara K."/>
            <person name="Shintani M."/>
        </authorList>
    </citation>
    <scope>NUCLEOTIDE SEQUENCE [LARGE SCALE GENOMIC DNA]</scope>
    <source>
        <strain evidence="9 10">Ys</strain>
    </source>
</reference>
<dbReference type="GO" id="GO:0006355">
    <property type="term" value="P:regulation of DNA-templated transcription"/>
    <property type="evidence" value="ECO:0007669"/>
    <property type="project" value="InterPro"/>
</dbReference>
<keyword evidence="1" id="KW-0547">Nucleotide-binding</keyword>
<dbReference type="CDD" id="cd00009">
    <property type="entry name" value="AAA"/>
    <property type="match status" value="1"/>
</dbReference>
<name>A0A401UAQ1_9BACT</name>
<dbReference type="InterPro" id="IPR027417">
    <property type="entry name" value="P-loop_NTPase"/>
</dbReference>
<dbReference type="InterPro" id="IPR025943">
    <property type="entry name" value="Sigma_54_int_dom_ATP-bd_2"/>
</dbReference>
<dbReference type="GO" id="GO:0005524">
    <property type="term" value="F:ATP binding"/>
    <property type="evidence" value="ECO:0007669"/>
    <property type="project" value="UniProtKB-KW"/>
</dbReference>
<dbReference type="PROSITE" id="PS00676">
    <property type="entry name" value="SIGMA54_INTERACT_2"/>
    <property type="match status" value="1"/>
</dbReference>
<dbReference type="PANTHER" id="PTHR32071">
    <property type="entry name" value="TRANSCRIPTIONAL REGULATORY PROTEIN"/>
    <property type="match status" value="1"/>
</dbReference>
<dbReference type="AlphaFoldDB" id="A0A401UAQ1"/>
<dbReference type="PANTHER" id="PTHR32071:SF113">
    <property type="entry name" value="ALGINATE BIOSYNTHESIS TRANSCRIPTIONAL REGULATORY PROTEIN ALGB"/>
    <property type="match status" value="1"/>
</dbReference>
<dbReference type="SMART" id="SM00448">
    <property type="entry name" value="REC"/>
    <property type="match status" value="1"/>
</dbReference>
<dbReference type="Gene3D" id="1.10.10.60">
    <property type="entry name" value="Homeodomain-like"/>
    <property type="match status" value="1"/>
</dbReference>
<evidence type="ECO:0000313" key="10">
    <source>
        <dbReference type="Proteomes" id="UP000288227"/>
    </source>
</evidence>
<evidence type="ECO:0000256" key="2">
    <source>
        <dbReference type="ARBA" id="ARBA00022840"/>
    </source>
</evidence>
<keyword evidence="10" id="KW-1185">Reference proteome</keyword>
<dbReference type="SMART" id="SM00382">
    <property type="entry name" value="AAA"/>
    <property type="match status" value="1"/>
</dbReference>
<evidence type="ECO:0000256" key="4">
    <source>
        <dbReference type="ARBA" id="ARBA00023125"/>
    </source>
</evidence>
<dbReference type="Gene3D" id="3.40.50.2300">
    <property type="match status" value="1"/>
</dbReference>
<dbReference type="PROSITE" id="PS50045">
    <property type="entry name" value="SIGMA54_INTERACT_4"/>
    <property type="match status" value="1"/>
</dbReference>
<feature type="domain" description="Sigma-54 factor interaction" evidence="7">
    <location>
        <begin position="154"/>
        <end position="383"/>
    </location>
</feature>
<dbReference type="GO" id="GO:0000160">
    <property type="term" value="P:phosphorelay signal transduction system"/>
    <property type="evidence" value="ECO:0007669"/>
    <property type="project" value="InterPro"/>
</dbReference>
<sequence length="455" mass="51136">MVKSPGKVLLADDDEFVLLSLKVLLEQHKIEVVSTSNPERIMALLEKENVHAVMLDMNFRAGDTSSTQGLFWLGRILEFNKDLPVIPLTAYGDISLAVEAMKRGAHDFITKPWENEKLLATIKNAIILYEEKQKVKVLTAQQKILTTSTQQQSLIGSSSAIEQIKNKIEKIAPTDTSVLISGDNGTGKEVIAREIHRCSKRNSHVFISVDVGSLSESIFESELFGHKKGAFTDAKEDRIGRIEAAHGGTLFLDEIGNLPLSLQAKLLSVLQHKIITRLGTNQPIAVDVRIVCATNSNLQGLVKEGKFREDLYYRINTVEIGIPPLAERQEDIPLLVMHFLNKNAQHYQKEDRYIPEEVMTALQKYRWPGNVRELQHAVERAVILSENQALSLEDFGISRHLQSGELIFDHLNLEKLEAWAIRKAIAKHKGNISHAAQELGLSRGAMYRRMERYAI</sequence>
<keyword evidence="3" id="KW-0805">Transcription regulation</keyword>
<dbReference type="FunFam" id="3.40.50.300:FF:000006">
    <property type="entry name" value="DNA-binding transcriptional regulator NtrC"/>
    <property type="match status" value="1"/>
</dbReference>
<dbReference type="GO" id="GO:0043565">
    <property type="term" value="F:sequence-specific DNA binding"/>
    <property type="evidence" value="ECO:0007669"/>
    <property type="project" value="InterPro"/>
</dbReference>
<dbReference type="InterPro" id="IPR058031">
    <property type="entry name" value="AAA_lid_NorR"/>
</dbReference>
<feature type="modified residue" description="4-aspartylphosphate" evidence="6">
    <location>
        <position position="56"/>
    </location>
</feature>
<gene>
    <name evidence="9" type="ORF">SanaruYs_22000</name>
</gene>
<evidence type="ECO:0000256" key="3">
    <source>
        <dbReference type="ARBA" id="ARBA00023015"/>
    </source>
</evidence>
<dbReference type="SUPFAM" id="SSF46689">
    <property type="entry name" value="Homeodomain-like"/>
    <property type="match status" value="1"/>
</dbReference>
<accession>A0A401UAQ1</accession>
<dbReference type="Gene3D" id="3.40.50.300">
    <property type="entry name" value="P-loop containing nucleotide triphosphate hydrolases"/>
    <property type="match status" value="1"/>
</dbReference>
<dbReference type="Pfam" id="PF02954">
    <property type="entry name" value="HTH_8"/>
    <property type="match status" value="1"/>
</dbReference>
<protein>
    <submittedName>
        <fullName evidence="9">Sigma-54-dependent Fis family transcriptional regulator</fullName>
    </submittedName>
</protein>
<organism evidence="9 10">
    <name type="scientific">Chryseotalea sanaruensis</name>
    <dbReference type="NCBI Taxonomy" id="2482724"/>
    <lineage>
        <taxon>Bacteria</taxon>
        <taxon>Pseudomonadati</taxon>
        <taxon>Bacteroidota</taxon>
        <taxon>Cytophagia</taxon>
        <taxon>Cytophagales</taxon>
        <taxon>Chryseotaleaceae</taxon>
        <taxon>Chryseotalea</taxon>
    </lineage>
</organism>
<dbReference type="Pfam" id="PF00072">
    <property type="entry name" value="Response_reg"/>
    <property type="match status" value="1"/>
</dbReference>
<dbReference type="InterPro" id="IPR002197">
    <property type="entry name" value="HTH_Fis"/>
</dbReference>
<dbReference type="InterPro" id="IPR009057">
    <property type="entry name" value="Homeodomain-like_sf"/>
</dbReference>
<dbReference type="EMBL" id="BHXQ01000004">
    <property type="protein sequence ID" value="GCC51969.1"/>
    <property type="molecule type" value="Genomic_DNA"/>
</dbReference>
<evidence type="ECO:0000259" key="8">
    <source>
        <dbReference type="PROSITE" id="PS50110"/>
    </source>
</evidence>
<keyword evidence="4" id="KW-0238">DNA-binding</keyword>
<dbReference type="InterPro" id="IPR001789">
    <property type="entry name" value="Sig_transdc_resp-reg_receiver"/>
</dbReference>